<gene>
    <name evidence="3" type="ORF">LMG31506_02611</name>
</gene>
<dbReference type="Pfam" id="PF10087">
    <property type="entry name" value="DUF2325"/>
    <property type="match status" value="1"/>
</dbReference>
<comment type="caution">
    <text evidence="3">The sequence shown here is derived from an EMBL/GenBank/DDBJ whole genome shotgun (WGS) entry which is preliminary data.</text>
</comment>
<evidence type="ECO:0000313" key="4">
    <source>
        <dbReference type="Proteomes" id="UP000672934"/>
    </source>
</evidence>
<keyword evidence="2" id="KW-0175">Coiled coil</keyword>
<accession>A0A916IU46</accession>
<dbReference type="InterPro" id="IPR016772">
    <property type="entry name" value="UCP020408"/>
</dbReference>
<evidence type="ECO:0000256" key="1">
    <source>
        <dbReference type="ARBA" id="ARBA00007189"/>
    </source>
</evidence>
<name>A0A916IU46_9BURK</name>
<evidence type="ECO:0000313" key="3">
    <source>
        <dbReference type="EMBL" id="CAG2142109.1"/>
    </source>
</evidence>
<dbReference type="EMBL" id="CAJPUY010000008">
    <property type="protein sequence ID" value="CAG2142109.1"/>
    <property type="molecule type" value="Genomic_DNA"/>
</dbReference>
<dbReference type="AlphaFoldDB" id="A0A916IU46"/>
<feature type="coiled-coil region" evidence="2">
    <location>
        <begin position="175"/>
        <end position="209"/>
    </location>
</feature>
<comment type="similarity">
    <text evidence="1">Belongs to the UPF0751 family.</text>
</comment>
<feature type="coiled-coil region" evidence="2">
    <location>
        <begin position="260"/>
        <end position="294"/>
    </location>
</feature>
<sequence>MHSPPFRLARTHLLAVSRPALADPGCCTGQQAAPGPAARRRATLADLEPRFHCSLIGTCLGTAELRKLVMRLSATDRNAGDLEIHHEAVTLATRGGAPCKTLNKALDERHALAVRRFGAARDVATLQTMWEQALAGGDIPGAYWALMTHPHATPALRQAAFGEVHMLSHLVGAANRADIRRLVALEAENEALKDKIGRQQQRMRQMSTEHAAGQRELAGQMARLQAMQCAAPAAGDADVASLRSTLRAREENIATQASRITALEQRALSSREEAQALRDTLEAVHAQLASSQAEILALEALLSAPSGHDGAPAPAIAALAGKRIVYVGGRPGSNHALRDWIEAAGGSFLDHDGGVEDRKGLLPAMVAGADIVVFPVDCVDHDSVARVKRECQRHSVAYHPVRSASVASFVELATRLFGMPAGTGQA</sequence>
<proteinExistence type="inferred from homology"/>
<evidence type="ECO:0000256" key="2">
    <source>
        <dbReference type="SAM" id="Coils"/>
    </source>
</evidence>
<organism evidence="3 4">
    <name type="scientific">Cupriavidus yeoncheonensis</name>
    <dbReference type="NCBI Taxonomy" id="1462994"/>
    <lineage>
        <taxon>Bacteria</taxon>
        <taxon>Pseudomonadati</taxon>
        <taxon>Pseudomonadota</taxon>
        <taxon>Betaproteobacteria</taxon>
        <taxon>Burkholderiales</taxon>
        <taxon>Burkholderiaceae</taxon>
        <taxon>Cupriavidus</taxon>
    </lineage>
</organism>
<dbReference type="Proteomes" id="UP000672934">
    <property type="component" value="Unassembled WGS sequence"/>
</dbReference>
<reference evidence="3" key="1">
    <citation type="submission" date="2021-03" db="EMBL/GenBank/DDBJ databases">
        <authorList>
            <person name="Peeters C."/>
        </authorList>
    </citation>
    <scope>NUCLEOTIDE SEQUENCE</scope>
    <source>
        <strain evidence="3">LMG 31506</strain>
    </source>
</reference>
<protein>
    <recommendedName>
        <fullName evidence="5">DUF2325 domain-containing protein</fullName>
    </recommendedName>
</protein>
<keyword evidence="4" id="KW-1185">Reference proteome</keyword>
<evidence type="ECO:0008006" key="5">
    <source>
        <dbReference type="Google" id="ProtNLM"/>
    </source>
</evidence>
<dbReference type="RefSeq" id="WP_211947560.1">
    <property type="nucleotide sequence ID" value="NZ_CAJPUY010000008.1"/>
</dbReference>